<comment type="caution">
    <text evidence="1">The sequence shown here is derived from an EMBL/GenBank/DDBJ whole genome shotgun (WGS) entry which is preliminary data.</text>
</comment>
<dbReference type="EMBL" id="BATJ01000023">
    <property type="protein sequence ID" value="GAD69102.1"/>
    <property type="molecule type" value="Genomic_DNA"/>
</dbReference>
<dbReference type="eggNOG" id="ENOG502ZMQ1">
    <property type="taxonomic scope" value="Bacteria"/>
</dbReference>
<name>U3A6Z5_VIBPR</name>
<proteinExistence type="predicted"/>
<protein>
    <submittedName>
        <fullName evidence="1">Uncharacterized protein</fullName>
    </submittedName>
</protein>
<keyword evidence="2" id="KW-1185">Reference proteome</keyword>
<sequence length="69" mass="7924">MKVVIEFLTSGRFRDNFWEGEFYVVRGEHRAVTPSLAAQLIKQRAASFCYMEDDKALFTNKSGQAVFKS</sequence>
<accession>U3A6Z5</accession>
<dbReference type="AlphaFoldDB" id="U3A6Z5"/>
<evidence type="ECO:0000313" key="2">
    <source>
        <dbReference type="Proteomes" id="UP000016570"/>
    </source>
</evidence>
<evidence type="ECO:0000313" key="1">
    <source>
        <dbReference type="EMBL" id="GAD69102.1"/>
    </source>
</evidence>
<dbReference type="Proteomes" id="UP000016570">
    <property type="component" value="Unassembled WGS sequence"/>
</dbReference>
<reference evidence="1 2" key="1">
    <citation type="submission" date="2013-09" db="EMBL/GenBank/DDBJ databases">
        <title>Whole genome shotgun sequence of Vibrio proteolyticus NBRC 13287.</title>
        <authorList>
            <person name="Isaki S."/>
            <person name="Hosoyama A."/>
            <person name="Numata M."/>
            <person name="Hashimoto M."/>
            <person name="Hosoyama Y."/>
            <person name="Tsuchikane K."/>
            <person name="Noguchi M."/>
            <person name="Hirakata S."/>
            <person name="Ichikawa N."/>
            <person name="Ohji S."/>
            <person name="Yamazoe A."/>
            <person name="Fujita N."/>
        </authorList>
    </citation>
    <scope>NUCLEOTIDE SEQUENCE [LARGE SCALE GENOMIC DNA]</scope>
    <source>
        <strain evidence="1 2">NBRC 13287</strain>
    </source>
</reference>
<gene>
    <name evidence="1" type="ORF">VPR01S_23_00130</name>
</gene>
<organism evidence="1 2">
    <name type="scientific">Vibrio proteolyticus NBRC 13287</name>
    <dbReference type="NCBI Taxonomy" id="1219065"/>
    <lineage>
        <taxon>Bacteria</taxon>
        <taxon>Pseudomonadati</taxon>
        <taxon>Pseudomonadota</taxon>
        <taxon>Gammaproteobacteria</taxon>
        <taxon>Vibrionales</taxon>
        <taxon>Vibrionaceae</taxon>
        <taxon>Vibrio</taxon>
    </lineage>
</organism>
<dbReference type="RefSeq" id="WP_021707070.1">
    <property type="nucleotide sequence ID" value="NZ_BATJ01000023.1"/>
</dbReference>